<dbReference type="AlphaFoldDB" id="A0A4R2P137"/>
<dbReference type="PANTHER" id="PTHR30060:SF0">
    <property type="entry name" value="COILED-COIL PROTEIN (DUF2040)-RELATED"/>
    <property type="match status" value="1"/>
</dbReference>
<dbReference type="OrthoDB" id="9805314at2"/>
<feature type="transmembrane region" description="Helical" evidence="1">
    <location>
        <begin position="221"/>
        <end position="240"/>
    </location>
</feature>
<keyword evidence="1" id="KW-0472">Membrane</keyword>
<keyword evidence="3" id="KW-1185">Reference proteome</keyword>
<dbReference type="Proteomes" id="UP000294564">
    <property type="component" value="Unassembled WGS sequence"/>
</dbReference>
<dbReference type="InterPro" id="IPR005496">
    <property type="entry name" value="Integral_membrane_TerC"/>
</dbReference>
<accession>A0A4R2P137</accession>
<dbReference type="EMBL" id="SLXM01000001">
    <property type="protein sequence ID" value="TCP28252.1"/>
    <property type="molecule type" value="Genomic_DNA"/>
</dbReference>
<sequence length="250" mass="27795">MEWFFSAETLASLITLTIMEIVLGIDNIVFITIQTDKLPVEQQQKARVLGLAFALFTRVILLFSITWVMTLTSTIFNVAEWIGITGEWHENLAISGRDLILLVGGLFLIYKSISEIYEMLEGEESEFSIKKLSFIQTIIQIGLLDIVFGLDSVITAVGMAKHVEIMVIAVVIAMVIMVFSIKMVSGFVSKHPSVKILALAFLLLIGITLIAESIEQPIAKGYIYFSMGFSIFVISLIIRIKPSKNPTLTN</sequence>
<dbReference type="RefSeq" id="WP_132792225.1">
    <property type="nucleotide sequence ID" value="NZ_SLXM01000001.1"/>
</dbReference>
<comment type="caution">
    <text evidence="2">The sequence shown here is derived from an EMBL/GenBank/DDBJ whole genome shotgun (WGS) entry which is preliminary data.</text>
</comment>
<feature type="transmembrane region" description="Helical" evidence="1">
    <location>
        <begin position="165"/>
        <end position="184"/>
    </location>
</feature>
<reference evidence="2 3" key="1">
    <citation type="submission" date="2019-03" db="EMBL/GenBank/DDBJ databases">
        <title>Genomic Encyclopedia of Type Strains, Phase IV (KMG-IV): sequencing the most valuable type-strain genomes for metagenomic binning, comparative biology and taxonomic classification.</title>
        <authorList>
            <person name="Goeker M."/>
        </authorList>
    </citation>
    <scope>NUCLEOTIDE SEQUENCE [LARGE SCALE GENOMIC DNA]</scope>
    <source>
        <strain evidence="2 3">DSM 14836</strain>
    </source>
</reference>
<keyword evidence="1" id="KW-0812">Transmembrane</keyword>
<dbReference type="Pfam" id="PF03741">
    <property type="entry name" value="TerC"/>
    <property type="match status" value="1"/>
</dbReference>
<feature type="transmembrane region" description="Helical" evidence="1">
    <location>
        <begin position="138"/>
        <end position="159"/>
    </location>
</feature>
<evidence type="ECO:0000256" key="1">
    <source>
        <dbReference type="SAM" id="Phobius"/>
    </source>
</evidence>
<dbReference type="GO" id="GO:0005886">
    <property type="term" value="C:plasma membrane"/>
    <property type="evidence" value="ECO:0007669"/>
    <property type="project" value="TreeGrafter"/>
</dbReference>
<feature type="transmembrane region" description="Helical" evidence="1">
    <location>
        <begin position="12"/>
        <end position="33"/>
    </location>
</feature>
<organism evidence="2 3">
    <name type="scientific">Tenacibaculum skagerrakense</name>
    <dbReference type="NCBI Taxonomy" id="186571"/>
    <lineage>
        <taxon>Bacteria</taxon>
        <taxon>Pseudomonadati</taxon>
        <taxon>Bacteroidota</taxon>
        <taxon>Flavobacteriia</taxon>
        <taxon>Flavobacteriales</taxon>
        <taxon>Flavobacteriaceae</taxon>
        <taxon>Tenacibaculum</taxon>
    </lineage>
</organism>
<evidence type="ECO:0000313" key="2">
    <source>
        <dbReference type="EMBL" id="TCP28252.1"/>
    </source>
</evidence>
<evidence type="ECO:0000313" key="3">
    <source>
        <dbReference type="Proteomes" id="UP000294564"/>
    </source>
</evidence>
<keyword evidence="1" id="KW-1133">Transmembrane helix</keyword>
<feature type="transmembrane region" description="Helical" evidence="1">
    <location>
        <begin position="53"/>
        <end position="79"/>
    </location>
</feature>
<dbReference type="PANTHER" id="PTHR30060">
    <property type="entry name" value="INNER MEMBRANE PROTEIN"/>
    <property type="match status" value="1"/>
</dbReference>
<proteinExistence type="predicted"/>
<protein>
    <submittedName>
        <fullName evidence="2">Putative tellurium resistance membrane protein TerC</fullName>
    </submittedName>
</protein>
<name>A0A4R2P137_9FLAO</name>
<feature type="transmembrane region" description="Helical" evidence="1">
    <location>
        <begin position="196"/>
        <end position="215"/>
    </location>
</feature>
<feature type="transmembrane region" description="Helical" evidence="1">
    <location>
        <begin position="99"/>
        <end position="117"/>
    </location>
</feature>
<gene>
    <name evidence="2" type="ORF">EV195_101414</name>
</gene>